<feature type="compositionally biased region" description="Basic and acidic residues" evidence="1">
    <location>
        <begin position="13"/>
        <end position="24"/>
    </location>
</feature>
<dbReference type="RefSeq" id="WP_015873433.1">
    <property type="nucleotide sequence ID" value="NC_012751.1"/>
</dbReference>
<evidence type="ECO:0000313" key="2">
    <source>
        <dbReference type="EMBL" id="ACQ67618.1"/>
    </source>
</evidence>
<sequence>MNVNHSTSNQPLLRDDKVYNDSQERPVGIATQIDKVTNCVTDPKTDSTKIPTMTPEDKSKMDELFNRCFNAGEAISKALKQ</sequence>
<dbReference type="HOGENOM" id="CLU_2584869_0_0_6"/>
<feature type="region of interest" description="Disordered" evidence="1">
    <location>
        <begin position="1"/>
        <end position="29"/>
    </location>
</feature>
<feature type="compositionally biased region" description="Polar residues" evidence="1">
    <location>
        <begin position="1"/>
        <end position="11"/>
    </location>
</feature>
<dbReference type="eggNOG" id="ENOG502ZT96">
    <property type="taxonomic scope" value="Bacteria"/>
</dbReference>
<organism evidence="2 3">
    <name type="scientific">Hamiltonella defensa subsp. Acyrthosiphon pisum (strain 5AT)</name>
    <dbReference type="NCBI Taxonomy" id="572265"/>
    <lineage>
        <taxon>Bacteria</taxon>
        <taxon>Pseudomonadati</taxon>
        <taxon>Pseudomonadota</taxon>
        <taxon>Gammaproteobacteria</taxon>
        <taxon>Enterobacterales</taxon>
        <taxon>Enterobacteriaceae</taxon>
        <taxon>aphid secondary symbionts</taxon>
        <taxon>Candidatus Williamhamiltonella</taxon>
    </lineage>
</organism>
<evidence type="ECO:0000256" key="1">
    <source>
        <dbReference type="SAM" id="MobiDB-lite"/>
    </source>
</evidence>
<feature type="region of interest" description="Disordered" evidence="1">
    <location>
        <begin position="40"/>
        <end position="59"/>
    </location>
</feature>
<protein>
    <submittedName>
        <fullName evidence="2">Uncharacterized protein</fullName>
    </submittedName>
</protein>
<dbReference type="Proteomes" id="UP000002334">
    <property type="component" value="Chromosome"/>
</dbReference>
<evidence type="ECO:0000313" key="3">
    <source>
        <dbReference type="Proteomes" id="UP000002334"/>
    </source>
</evidence>
<dbReference type="GeneID" id="66260727"/>
<keyword evidence="3" id="KW-1185">Reference proteome</keyword>
<accession>C4K4X5</accession>
<reference evidence="2 3" key="1">
    <citation type="journal article" date="2009" name="Proc. Natl. Acad. Sci. U.S.A.">
        <title>Hamiltonella defensa, genome evolution of protective bacterial endosymbiont from pathogenic ancestors.</title>
        <authorList>
            <person name="Degnan P.H."/>
            <person name="Yu Y."/>
            <person name="Sisneros N."/>
            <person name="Wing R.A."/>
            <person name="Moran N.A."/>
        </authorList>
    </citation>
    <scope>NUCLEOTIDE SEQUENCE [LARGE SCALE GENOMIC DNA]</scope>
    <source>
        <strain evidence="3">5AT</strain>
    </source>
</reference>
<name>C4K4X5_HAMD5</name>
<dbReference type="AlphaFoldDB" id="C4K4X5"/>
<dbReference type="EMBL" id="CP001277">
    <property type="protein sequence ID" value="ACQ67618.1"/>
    <property type="molecule type" value="Genomic_DNA"/>
</dbReference>
<gene>
    <name evidence="2" type="ordered locus">HDEF_0905</name>
</gene>
<proteinExistence type="predicted"/>
<dbReference type="KEGG" id="hde:HDEF_0905"/>